<dbReference type="AlphaFoldDB" id="A0AA39X8U8"/>
<evidence type="ECO:0000256" key="1">
    <source>
        <dbReference type="SAM" id="MobiDB-lite"/>
    </source>
</evidence>
<sequence length="367" mass="37772">MINNDAAPLLREAPTFVPPTRFLLQPARPAMMLYDDVHTDLIPRASSLRPRDSVGPTCASNETKCLLGDWCCNLGETCSFDNGAFFCCASGAANNQGGCARVCGIGDFQCGSICCANGQTCMGDGTPSPYCINSTSSTAQSTIAPALQTTNTQSSHVSPTSHTSDTKDTTNKSTPTQTSTSTSPASVSSSPAASANSLSGMSVGSQIAMGVVVPIVVIVIVAALWLLIFRRPSRQRPRTRGTFSSQRPSYYPPTPPPAYTKNSPFVSVVGHGGRFPPSASSSARGDGPSSPVSGVSGSGVDEAFEMAPLAGGGETRRPEAMATMAVISLPPLAVSSAQGERDSSPVAKTPSLIVSSSELGLSHLGFA</sequence>
<feature type="region of interest" description="Disordered" evidence="1">
    <location>
        <begin position="148"/>
        <end position="198"/>
    </location>
</feature>
<feature type="transmembrane region" description="Helical" evidence="2">
    <location>
        <begin position="207"/>
        <end position="228"/>
    </location>
</feature>
<feature type="compositionally biased region" description="Low complexity" evidence="1">
    <location>
        <begin position="285"/>
        <end position="297"/>
    </location>
</feature>
<gene>
    <name evidence="3" type="ORF">B0T17DRAFT_652979</name>
</gene>
<feature type="region of interest" description="Disordered" evidence="1">
    <location>
        <begin position="235"/>
        <end position="297"/>
    </location>
</feature>
<comment type="caution">
    <text evidence="3">The sequence shown here is derived from an EMBL/GenBank/DDBJ whole genome shotgun (WGS) entry which is preliminary data.</text>
</comment>
<dbReference type="Proteomes" id="UP001174934">
    <property type="component" value="Unassembled WGS sequence"/>
</dbReference>
<keyword evidence="2" id="KW-1133">Transmembrane helix</keyword>
<name>A0AA39X8U8_9PEZI</name>
<proteinExistence type="predicted"/>
<evidence type="ECO:0000313" key="3">
    <source>
        <dbReference type="EMBL" id="KAK0629305.1"/>
    </source>
</evidence>
<accession>A0AA39X8U8</accession>
<feature type="compositionally biased region" description="Low complexity" evidence="1">
    <location>
        <begin position="171"/>
        <end position="198"/>
    </location>
</feature>
<reference evidence="3" key="1">
    <citation type="submission" date="2023-06" db="EMBL/GenBank/DDBJ databases">
        <title>Genome-scale phylogeny and comparative genomics of the fungal order Sordariales.</title>
        <authorList>
            <consortium name="Lawrence Berkeley National Laboratory"/>
            <person name="Hensen N."/>
            <person name="Bonometti L."/>
            <person name="Westerberg I."/>
            <person name="Brannstrom I.O."/>
            <person name="Guillou S."/>
            <person name="Cros-Aarteil S."/>
            <person name="Calhoun S."/>
            <person name="Haridas S."/>
            <person name="Kuo A."/>
            <person name="Mondo S."/>
            <person name="Pangilinan J."/>
            <person name="Riley R."/>
            <person name="LaButti K."/>
            <person name="Andreopoulos B."/>
            <person name="Lipzen A."/>
            <person name="Chen C."/>
            <person name="Yanf M."/>
            <person name="Daum C."/>
            <person name="Ng V."/>
            <person name="Clum A."/>
            <person name="Steindorff A."/>
            <person name="Ohm R."/>
            <person name="Martin F."/>
            <person name="Silar P."/>
            <person name="Natvig D."/>
            <person name="Lalanne C."/>
            <person name="Gautier V."/>
            <person name="Ament-velasquez S.L."/>
            <person name="Kruys A."/>
            <person name="Hutchinson M.I."/>
            <person name="Powell A.J."/>
            <person name="Barry K."/>
            <person name="Miller A.N."/>
            <person name="Grigoriev I.V."/>
            <person name="Debuchy R."/>
            <person name="Gladieux P."/>
            <person name="Thoren M.H."/>
            <person name="Johannesson H."/>
        </authorList>
    </citation>
    <scope>NUCLEOTIDE SEQUENCE</scope>
    <source>
        <strain evidence="3">SMH3391-2</strain>
    </source>
</reference>
<protein>
    <submittedName>
        <fullName evidence="3">Uncharacterized protein</fullName>
    </submittedName>
</protein>
<keyword evidence="4" id="KW-1185">Reference proteome</keyword>
<keyword evidence="2" id="KW-0812">Transmembrane</keyword>
<feature type="compositionally biased region" description="Polar residues" evidence="1">
    <location>
        <begin position="148"/>
        <end position="157"/>
    </location>
</feature>
<organism evidence="3 4">
    <name type="scientific">Bombardia bombarda</name>
    <dbReference type="NCBI Taxonomy" id="252184"/>
    <lineage>
        <taxon>Eukaryota</taxon>
        <taxon>Fungi</taxon>
        <taxon>Dikarya</taxon>
        <taxon>Ascomycota</taxon>
        <taxon>Pezizomycotina</taxon>
        <taxon>Sordariomycetes</taxon>
        <taxon>Sordariomycetidae</taxon>
        <taxon>Sordariales</taxon>
        <taxon>Lasiosphaeriaceae</taxon>
        <taxon>Bombardia</taxon>
    </lineage>
</organism>
<keyword evidence="2" id="KW-0472">Membrane</keyword>
<evidence type="ECO:0000256" key="2">
    <source>
        <dbReference type="SAM" id="Phobius"/>
    </source>
</evidence>
<evidence type="ECO:0000313" key="4">
    <source>
        <dbReference type="Proteomes" id="UP001174934"/>
    </source>
</evidence>
<dbReference type="EMBL" id="JAULSR010000002">
    <property type="protein sequence ID" value="KAK0629305.1"/>
    <property type="molecule type" value="Genomic_DNA"/>
</dbReference>